<proteinExistence type="predicted"/>
<keyword evidence="1" id="KW-0472">Membrane</keyword>
<reference evidence="2" key="1">
    <citation type="submission" date="2021-03" db="EMBL/GenBank/DDBJ databases">
        <authorList>
            <person name="Tran Van P."/>
        </authorList>
    </citation>
    <scope>NUCLEOTIDE SEQUENCE</scope>
</reference>
<accession>A0ABN7NMQ0</accession>
<keyword evidence="1" id="KW-0812">Transmembrane</keyword>
<keyword evidence="1" id="KW-1133">Transmembrane helix</keyword>
<organism evidence="2 3">
    <name type="scientific">Timema podura</name>
    <name type="common">Walking stick</name>
    <dbReference type="NCBI Taxonomy" id="61482"/>
    <lineage>
        <taxon>Eukaryota</taxon>
        <taxon>Metazoa</taxon>
        <taxon>Ecdysozoa</taxon>
        <taxon>Arthropoda</taxon>
        <taxon>Hexapoda</taxon>
        <taxon>Insecta</taxon>
        <taxon>Pterygota</taxon>
        <taxon>Neoptera</taxon>
        <taxon>Polyneoptera</taxon>
        <taxon>Phasmatodea</taxon>
        <taxon>Timematodea</taxon>
        <taxon>Timematoidea</taxon>
        <taxon>Timematidae</taxon>
        <taxon>Timema</taxon>
    </lineage>
</organism>
<evidence type="ECO:0000256" key="1">
    <source>
        <dbReference type="SAM" id="Phobius"/>
    </source>
</evidence>
<protein>
    <submittedName>
        <fullName evidence="2">Uncharacterized protein</fullName>
    </submittedName>
</protein>
<evidence type="ECO:0000313" key="2">
    <source>
        <dbReference type="EMBL" id="CAG2055699.1"/>
    </source>
</evidence>
<comment type="caution">
    <text evidence="2">The sequence shown here is derived from an EMBL/GenBank/DDBJ whole genome shotgun (WGS) entry which is preliminary data.</text>
</comment>
<evidence type="ECO:0000313" key="3">
    <source>
        <dbReference type="Proteomes" id="UP001153148"/>
    </source>
</evidence>
<feature type="transmembrane region" description="Helical" evidence="1">
    <location>
        <begin position="62"/>
        <end position="84"/>
    </location>
</feature>
<keyword evidence="3" id="KW-1185">Reference proteome</keyword>
<name>A0ABN7NMQ0_TIMPD</name>
<dbReference type="Proteomes" id="UP001153148">
    <property type="component" value="Unassembled WGS sequence"/>
</dbReference>
<sequence>MKGREATVPCWQVNVTCPPMLQSLPKHYSPTRAFPYSERLSCRVSLNHSTTEVVSPKVKEPFLCLGGVFIATLFGLALAMITLAGEIFYYKRKKTNTVGVPNAGHQPPVGPKKQITIGKEFRPVMDKAVPRVSYISVFPRNQLY</sequence>
<gene>
    <name evidence="2" type="ORF">TPAB3V08_LOCUS2699</name>
</gene>
<dbReference type="EMBL" id="CAJPIN010002794">
    <property type="protein sequence ID" value="CAG2055699.1"/>
    <property type="molecule type" value="Genomic_DNA"/>
</dbReference>